<dbReference type="RefSeq" id="WP_046390370.1">
    <property type="nucleotide sequence ID" value="NZ_BAABQD010000002.1"/>
</dbReference>
<dbReference type="NCBIfam" id="TIGR01636">
    <property type="entry name" value="phage_rinA"/>
    <property type="match status" value="1"/>
</dbReference>
<dbReference type="SUPFAM" id="SSF88659">
    <property type="entry name" value="Sigma3 and sigma4 domains of RNA polymerase sigma factors"/>
    <property type="match status" value="1"/>
</dbReference>
<dbReference type="InterPro" id="IPR006523">
    <property type="entry name" value="RinA"/>
</dbReference>
<dbReference type="InterPro" id="IPR036388">
    <property type="entry name" value="WH-like_DNA-bd_sf"/>
</dbReference>
<evidence type="ECO:0000313" key="1">
    <source>
        <dbReference type="EMBL" id="MTD01822.1"/>
    </source>
</evidence>
<sequence>MSKLSNSQLNAFDEWLFDYRDIEKKIALRKLELQTPVSTDINVGGGKANQVSRETEDVIVRWSKDGRLNSYENFKASVVRMINTLDHELTDIFNLRWGVGSSNTWEEIAYKMHISRAGIYRKRERILTIFAEEIGKL</sequence>
<organism evidence="1 2">
    <name type="scientific">Streptococcus uberis</name>
    <dbReference type="NCBI Taxonomy" id="1349"/>
    <lineage>
        <taxon>Bacteria</taxon>
        <taxon>Bacillati</taxon>
        <taxon>Bacillota</taxon>
        <taxon>Bacilli</taxon>
        <taxon>Lactobacillales</taxon>
        <taxon>Streptococcaceae</taxon>
        <taxon>Streptococcus</taxon>
    </lineage>
</organism>
<dbReference type="EMBL" id="WLXI01000043">
    <property type="protein sequence ID" value="MTD01822.1"/>
    <property type="molecule type" value="Genomic_DNA"/>
</dbReference>
<accession>A0A6L6G8X1</accession>
<dbReference type="AlphaFoldDB" id="A0A6L6G8X1"/>
<protein>
    <submittedName>
        <fullName evidence="1">Transcriptional regulator</fullName>
    </submittedName>
</protein>
<comment type="caution">
    <text evidence="1">The sequence shown here is derived from an EMBL/GenBank/DDBJ whole genome shotgun (WGS) entry which is preliminary data.</text>
</comment>
<gene>
    <name evidence="1" type="ORF">GKS16_06020</name>
</gene>
<proteinExistence type="predicted"/>
<dbReference type="InterPro" id="IPR013324">
    <property type="entry name" value="RNA_pol_sigma_r3/r4-like"/>
</dbReference>
<name>A0A6L6G8X1_STRUB</name>
<dbReference type="Proteomes" id="UP000483839">
    <property type="component" value="Unassembled WGS sequence"/>
</dbReference>
<reference evidence="1 2" key="1">
    <citation type="submission" date="2019-11" db="EMBL/GenBank/DDBJ databases">
        <title>Streptococcus uberis isolated from clinical mastitis cases on a southeastern Queensland dairy.</title>
        <authorList>
            <person name="Workentine M.L."/>
            <person name="Price R."/>
            <person name="Olchowy T."/>
        </authorList>
    </citation>
    <scope>NUCLEOTIDE SEQUENCE [LARGE SCALE GENOMIC DNA]</scope>
    <source>
        <strain evidence="1 2">OLC4459-A17</strain>
    </source>
</reference>
<evidence type="ECO:0000313" key="2">
    <source>
        <dbReference type="Proteomes" id="UP000483839"/>
    </source>
</evidence>
<dbReference type="Gene3D" id="1.10.10.10">
    <property type="entry name" value="Winged helix-like DNA-binding domain superfamily/Winged helix DNA-binding domain"/>
    <property type="match status" value="1"/>
</dbReference>